<dbReference type="SUPFAM" id="SSF47162">
    <property type="entry name" value="Apolipoprotein"/>
    <property type="match status" value="1"/>
</dbReference>
<reference evidence="3" key="1">
    <citation type="submission" date="2019-09" db="EMBL/GenBank/DDBJ databases">
        <title>Characterisation of the sponge microbiome using genome-centric metagenomics.</title>
        <authorList>
            <person name="Engelberts J.P."/>
            <person name="Robbins S.J."/>
            <person name="De Goeij J.M."/>
            <person name="Aranda M."/>
            <person name="Bell S.C."/>
            <person name="Webster N.S."/>
        </authorList>
    </citation>
    <scope>NUCLEOTIDE SEQUENCE</scope>
    <source>
        <strain evidence="3">SB0676_bin_10</strain>
    </source>
</reference>
<accession>A0A6B1FDR5</accession>
<proteinExistence type="predicted"/>
<dbReference type="Gene3D" id="1.20.58.130">
    <property type="match status" value="1"/>
</dbReference>
<sequence length="113" mass="13003">MPSLPPELLTQWLQPGALVAGAVGGLGLLISAFRNLRAELKEEMRELKEEMREIKQEMRAGEDRVNRRIDEVREEMRASEERVNRRIDEVKEEMRELKALLIQALQLSPAAKP</sequence>
<keyword evidence="2" id="KW-0472">Membrane</keyword>
<name>A0A6B1FDR5_9SYNE</name>
<keyword evidence="2" id="KW-1133">Transmembrane helix</keyword>
<feature type="coiled-coil region" evidence="1">
    <location>
        <begin position="30"/>
        <end position="107"/>
    </location>
</feature>
<dbReference type="AlphaFoldDB" id="A0A6B1FDR5"/>
<protein>
    <submittedName>
        <fullName evidence="3">Uncharacterized protein</fullName>
    </submittedName>
</protein>
<keyword evidence="1" id="KW-0175">Coiled coil</keyword>
<evidence type="ECO:0000256" key="2">
    <source>
        <dbReference type="SAM" id="Phobius"/>
    </source>
</evidence>
<feature type="transmembrane region" description="Helical" evidence="2">
    <location>
        <begin position="12"/>
        <end position="33"/>
    </location>
</feature>
<comment type="caution">
    <text evidence="3">The sequence shown here is derived from an EMBL/GenBank/DDBJ whole genome shotgun (WGS) entry which is preliminary data.</text>
</comment>
<evidence type="ECO:0000313" key="3">
    <source>
        <dbReference type="EMBL" id="MYG38412.1"/>
    </source>
</evidence>
<dbReference type="EMBL" id="VYDO01000177">
    <property type="protein sequence ID" value="MYG38412.1"/>
    <property type="molecule type" value="Genomic_DNA"/>
</dbReference>
<keyword evidence="2" id="KW-0812">Transmembrane</keyword>
<evidence type="ECO:0000256" key="1">
    <source>
        <dbReference type="SAM" id="Coils"/>
    </source>
</evidence>
<gene>
    <name evidence="3" type="ORF">F4162_05370</name>
</gene>
<organism evidence="3">
    <name type="scientific">Synechococcus sp. SB0676_bin_10</name>
    <dbReference type="NCBI Taxonomy" id="2604869"/>
    <lineage>
        <taxon>Bacteria</taxon>
        <taxon>Bacillati</taxon>
        <taxon>Cyanobacteriota</taxon>
        <taxon>Cyanophyceae</taxon>
        <taxon>Synechococcales</taxon>
        <taxon>Synechococcaceae</taxon>
        <taxon>Synechococcus</taxon>
    </lineage>
</organism>